<organism evidence="6 7">
    <name type="scientific">Micractinium conductrix</name>
    <dbReference type="NCBI Taxonomy" id="554055"/>
    <lineage>
        <taxon>Eukaryota</taxon>
        <taxon>Viridiplantae</taxon>
        <taxon>Chlorophyta</taxon>
        <taxon>core chlorophytes</taxon>
        <taxon>Trebouxiophyceae</taxon>
        <taxon>Chlorellales</taxon>
        <taxon>Chlorellaceae</taxon>
        <taxon>Chlorella clade</taxon>
        <taxon>Micractinium</taxon>
    </lineage>
</organism>
<feature type="compositionally biased region" description="Polar residues" evidence="4">
    <location>
        <begin position="2083"/>
        <end position="2093"/>
    </location>
</feature>
<dbReference type="EMBL" id="LHPF02000044">
    <property type="protein sequence ID" value="PSC67998.1"/>
    <property type="molecule type" value="Genomic_DNA"/>
</dbReference>
<dbReference type="GO" id="GO:0046785">
    <property type="term" value="P:microtubule polymerization"/>
    <property type="evidence" value="ECO:0007669"/>
    <property type="project" value="InterPro"/>
</dbReference>
<feature type="compositionally biased region" description="Low complexity" evidence="4">
    <location>
        <begin position="2050"/>
        <end position="2074"/>
    </location>
</feature>
<feature type="region of interest" description="Disordered" evidence="4">
    <location>
        <begin position="1147"/>
        <end position="1185"/>
    </location>
</feature>
<name>A0A2P6V1N6_9CHLO</name>
<dbReference type="InterPro" id="IPR034085">
    <property type="entry name" value="TOG"/>
</dbReference>
<dbReference type="InterPro" id="IPR016024">
    <property type="entry name" value="ARM-type_fold"/>
</dbReference>
<feature type="region of interest" description="Disordered" evidence="4">
    <location>
        <begin position="2038"/>
        <end position="2114"/>
    </location>
</feature>
<feature type="compositionally biased region" description="Basic and acidic residues" evidence="4">
    <location>
        <begin position="239"/>
        <end position="252"/>
    </location>
</feature>
<sequence>MADDAAVLAEAAKVPLGEQLGHSSWKVRAQALETIKTRLGRAFSTEDEIFSEAGPLLAKAAGDTNANVMDKGVEALVAFLEKADEGLAARIAGPAAAVLAGKCLKGKPGTVAKAGEACLLLVELEQQAPVVEAVLKAFSDKVPKVVLAAVDILLQAVSAFGAKAIDPKPIMKALPALFGHSQAGVRDKAKEVSVQLAAYLGAGVVAGVLLDKMPAAMRKDVDAAIADLPPGKQQPSRYTRREAAERAARDADAAPMDVDGEDGGEGGAAGAAEVVEEEQEGDPYDYAAPVDILALLAKAQCQVDDDPPVAFWAALEDKKWGLRKAALEKVKELGSTPRLATGDYGDLVRHLKKILGKDSIVPVAVSAADVAAVLASGLRDNFSSQAKSLCAPLLERFKEKNIVMSKSSEESLRTLSKYCFSLADVVEDVVAAMDHKNPKVKRETARFVKDALESTPKALLSRMRDTLLPALAKLAGAGESDVREAAQAALVAFAVRAGSMSALDKVMDKVDDARKKKIEEMVQEAIAQGGASGSKPAAAAAARPPPARSASGVSAGSSRPGTARSSPKALAPKNLNRVGSGTGAAAKGGAAGGAVRRTASGTGGPTTRARAGAGAGGAGAAEKEEDLSVGKLNNEELEERMVASFGAPTVELLRSAKWQERVEAMGSVLSAVQDMGDPGARCYELVQCVAFLPGWSDKNFQVINKEFEVITHLARAASAFSRRDAALALGGLADKIHELKHKVQVYEGLTALSEAVGPQFVMAELHKRAAANKNPKVLAEALGWMAEVIPEFGLAVMDVKAIIEWCKADLGSANAPVRNRAMEVLGKCHAQLGPALTDFLEGLKPAQLMALEEYFRQNPKAQIVPTRTVRSKKKGGAAAAAAAGGAAAAGVVAAEEEEEEGSAAALNPDDLLPRTDISGSITPALVGMISSSNWKERNAGVDQVTQLLAEASHRITPNVGELFSVLKGRMTDSNRNLTAKVLVLLGDVARAMGPPFDKAARSQLLIPAVHNMADNKKQVRDGVIYMLDSWITVATADKLFPAVAEAVANPKCLIDGKIAAMQWITKVVAEGNGKKGVDSALRAAALGCADKAVSVREAGSALLTELATQLGPEAVSAAVPLLVSADRKLAQEAISKVLGSATAGTASAAAPSAASSRPATAASRPGTSAAGRPGTSRAAGGRGAAAPAASVPAPVAVEVPAGAILAFSDGKAERARKYRPRPGKFDGISPEEPDLLQRELTAVTSPEWAALLFSKDFKRHLDACEMLLVNLADLLREVAASLDLILRWAVLRICDGNMQSLVKVLETCKAVLEALAAEGYSLTDYEALLFLPAVVEKAGHNQDRVRALHRDVLRLCSSMHPPPRVVDFLAQGLASKSNRTKIECCEEIACIIEREGMHPIQTARSKPLAAIAALLKERDGATRTAALLAIEQAWVEEGEGVMRLMGRLESREQDMVQEKLKRSTKQPKVVPMEAAPAQQPTARHRPGAFVPRDPYAAAPEAAAHQAGTPPGVYGGLARAGGSGEGELMAGVPGYGGGAFGRASTGGEETAVQYRAAFTPPNALATPMGPRPVTGHAADARQAVFGAAVAAAGPRYAPTAPSAAPTPVPGARPYTAPVGAAPPPMVDDGEFDQRWGENMRGIASPDVDEAVESMKLMCGDIMLAMQGLASTHMLAIMAQSADPLFSTVNQQLLRIFSAAEAAAAADGSQPSSRGAKYALNIMLQGLNVDAIAGGLTSATLRTSISLLLLRLLDERGLLHYEEGATLVKAVNVLMLKILECSNRTYAFAALLQLLRDPPLSVTPESLHKFYDLVVKCLIKLTKGLQATAEGVDLSELLFCIHDFFLYLGVDEIRKRSSSDDKPLRMVKTILHELCKMMGYDIYHYAASIPGRDADPQPIIFAYISLNLQSLTQSGLIAPPVEGGQQPPAAAPATGPLPAGHAGSDGTVTVHEQAAAAAAEVRQVVQQALSDQQKAELKVRLKDVMGSLMHRDQSAAAMRELYVMRKEYPAFVERYIASTSDMFKTHIERGLAALDQEMGGAAANGTPDARHQQQLQQPAAAAPQQQQYAAPAPAAQHRVPPLELQLQQRPHSSGIDSARGHGGAPSPGAAYSPVVGSRAAASAERLSSLRERLGQMRVSGDGSGGGTAGNSMPATSRSAAADLGSMSSSLEGLQARLASLQGRRTSEQG</sequence>
<feature type="compositionally biased region" description="Low complexity" evidence="4">
    <location>
        <begin position="1916"/>
        <end position="1940"/>
    </location>
</feature>
<feature type="domain" description="TOG" evidence="5">
    <location>
        <begin position="910"/>
        <end position="1143"/>
    </location>
</feature>
<feature type="region of interest" description="Disordered" evidence="4">
    <location>
        <begin position="1915"/>
        <end position="1943"/>
    </location>
</feature>
<feature type="domain" description="TOG" evidence="5">
    <location>
        <begin position="1234"/>
        <end position="1469"/>
    </location>
</feature>
<evidence type="ECO:0000313" key="7">
    <source>
        <dbReference type="Proteomes" id="UP000239649"/>
    </source>
</evidence>
<feature type="domain" description="TOG" evidence="5">
    <location>
        <begin position="631"/>
        <end position="864"/>
    </location>
</feature>
<feature type="region of interest" description="Disordered" evidence="4">
    <location>
        <begin position="527"/>
        <end position="628"/>
    </location>
</feature>
<proteinExistence type="predicted"/>
<dbReference type="GO" id="GO:0007051">
    <property type="term" value="P:spindle organization"/>
    <property type="evidence" value="ECO:0007669"/>
    <property type="project" value="InterPro"/>
</dbReference>
<evidence type="ECO:0000256" key="2">
    <source>
        <dbReference type="ARBA" id="ARBA00022490"/>
    </source>
</evidence>
<dbReference type="Gene3D" id="1.25.10.10">
    <property type="entry name" value="Leucine-rich Repeat Variant"/>
    <property type="match status" value="5"/>
</dbReference>
<dbReference type="GO" id="GO:0030951">
    <property type="term" value="P:establishment or maintenance of microtubule cytoskeleton polarity"/>
    <property type="evidence" value="ECO:0007669"/>
    <property type="project" value="InterPro"/>
</dbReference>
<keyword evidence="2" id="KW-0963">Cytoplasm</keyword>
<feature type="compositionally biased region" description="Low complexity" evidence="4">
    <location>
        <begin position="533"/>
        <end position="561"/>
    </location>
</feature>
<feature type="region of interest" description="Disordered" evidence="4">
    <location>
        <begin position="226"/>
        <end position="269"/>
    </location>
</feature>
<dbReference type="FunFam" id="1.25.10.10:FF:000019">
    <property type="entry name" value="Cytoskeleton-associated protein 5"/>
    <property type="match status" value="1"/>
</dbReference>
<dbReference type="InterPro" id="IPR045110">
    <property type="entry name" value="XMAP215"/>
</dbReference>
<dbReference type="OrthoDB" id="205662at2759"/>
<dbReference type="STRING" id="554055.A0A2P6V1N6"/>
<comment type="subcellular location">
    <subcellularLocation>
        <location evidence="1">Cytoplasm</location>
        <location evidence="1">Cytoskeleton</location>
    </subcellularLocation>
</comment>
<evidence type="ECO:0000313" key="6">
    <source>
        <dbReference type="EMBL" id="PSC67998.1"/>
    </source>
</evidence>
<dbReference type="Pfam" id="PF21041">
    <property type="entry name" value="XMAP215_CLASP_TOG"/>
    <property type="match status" value="2"/>
</dbReference>
<keyword evidence="7" id="KW-1185">Reference proteome</keyword>
<protein>
    <submittedName>
        <fullName evidence="6">Microtubule associated</fullName>
    </submittedName>
</protein>
<evidence type="ECO:0000256" key="3">
    <source>
        <dbReference type="ARBA" id="ARBA00023212"/>
    </source>
</evidence>
<gene>
    <name evidence="6" type="ORF">C2E20_8386</name>
</gene>
<dbReference type="SUPFAM" id="SSF48371">
    <property type="entry name" value="ARM repeat"/>
    <property type="match status" value="2"/>
</dbReference>
<evidence type="ECO:0000256" key="1">
    <source>
        <dbReference type="ARBA" id="ARBA00004245"/>
    </source>
</evidence>
<dbReference type="SMART" id="SM01349">
    <property type="entry name" value="TOG"/>
    <property type="match status" value="5"/>
</dbReference>
<dbReference type="GO" id="GO:0005856">
    <property type="term" value="C:cytoskeleton"/>
    <property type="evidence" value="ECO:0007669"/>
    <property type="project" value="UniProtKB-SubCell"/>
</dbReference>
<comment type="caution">
    <text evidence="6">The sequence shown here is derived from an EMBL/GenBank/DDBJ whole genome shotgun (WGS) entry which is preliminary data.</text>
</comment>
<dbReference type="GO" id="GO:0051010">
    <property type="term" value="F:microtubule plus-end binding"/>
    <property type="evidence" value="ECO:0007669"/>
    <property type="project" value="InterPro"/>
</dbReference>
<dbReference type="InterPro" id="IPR011989">
    <property type="entry name" value="ARM-like"/>
</dbReference>
<dbReference type="PANTHER" id="PTHR12609">
    <property type="entry name" value="MICROTUBULE ASSOCIATED PROTEIN XMAP215"/>
    <property type="match status" value="1"/>
</dbReference>
<dbReference type="InterPro" id="IPR048491">
    <property type="entry name" value="XMAP215_CLASP_TOG"/>
</dbReference>
<feature type="region of interest" description="Disordered" evidence="4">
    <location>
        <begin position="2133"/>
        <end position="2165"/>
    </location>
</feature>
<accession>A0A2P6V1N6</accession>
<dbReference type="GO" id="GO:0061863">
    <property type="term" value="F:microtubule plus end polymerase"/>
    <property type="evidence" value="ECO:0007669"/>
    <property type="project" value="InterPro"/>
</dbReference>
<evidence type="ECO:0000256" key="4">
    <source>
        <dbReference type="SAM" id="MobiDB-lite"/>
    </source>
</evidence>
<feature type="region of interest" description="Disordered" evidence="4">
    <location>
        <begin position="1461"/>
        <end position="1486"/>
    </location>
</feature>
<keyword evidence="3" id="KW-0206">Cytoskeleton</keyword>
<feature type="domain" description="TOG" evidence="5">
    <location>
        <begin position="285"/>
        <end position="531"/>
    </location>
</feature>
<feature type="compositionally biased region" description="Low complexity" evidence="4">
    <location>
        <begin position="583"/>
        <end position="612"/>
    </location>
</feature>
<dbReference type="Proteomes" id="UP000239649">
    <property type="component" value="Unassembled WGS sequence"/>
</dbReference>
<evidence type="ECO:0000259" key="5">
    <source>
        <dbReference type="SMART" id="SM01349"/>
    </source>
</evidence>
<feature type="domain" description="TOG" evidence="5">
    <location>
        <begin position="3"/>
        <end position="236"/>
    </location>
</feature>
<reference evidence="6 7" key="1">
    <citation type="journal article" date="2018" name="Plant J.">
        <title>Genome sequences of Chlorella sorokiniana UTEX 1602 and Micractinium conductrix SAG 241.80: implications to maltose excretion by a green alga.</title>
        <authorList>
            <person name="Arriola M.B."/>
            <person name="Velmurugan N."/>
            <person name="Zhang Y."/>
            <person name="Plunkett M.H."/>
            <person name="Hondzo H."/>
            <person name="Barney B.M."/>
        </authorList>
    </citation>
    <scope>NUCLEOTIDE SEQUENCE [LARGE SCALE GENOMIC DNA]</scope>
    <source>
        <strain evidence="6 7">SAG 241.80</strain>
    </source>
</reference>